<comment type="caution">
    <text evidence="2">The sequence shown here is derived from an EMBL/GenBank/DDBJ whole genome shotgun (WGS) entry which is preliminary data.</text>
</comment>
<evidence type="ECO:0000313" key="3">
    <source>
        <dbReference type="Proteomes" id="UP000548476"/>
    </source>
</evidence>
<evidence type="ECO:0000259" key="1">
    <source>
        <dbReference type="Pfam" id="PF00079"/>
    </source>
</evidence>
<reference evidence="2 3" key="1">
    <citation type="submission" date="2020-08" db="EMBL/GenBank/DDBJ databases">
        <title>Genomic Encyclopedia of Type Strains, Phase IV (KMG-IV): sequencing the most valuable type-strain genomes for metagenomic binning, comparative biology and taxonomic classification.</title>
        <authorList>
            <person name="Goeker M."/>
        </authorList>
    </citation>
    <scope>NUCLEOTIDE SEQUENCE [LARGE SCALE GENOMIC DNA]</scope>
    <source>
        <strain evidence="2 3">YIM 65646</strain>
    </source>
</reference>
<dbReference type="GO" id="GO:0004867">
    <property type="term" value="F:serine-type endopeptidase inhibitor activity"/>
    <property type="evidence" value="ECO:0007669"/>
    <property type="project" value="InterPro"/>
</dbReference>
<proteinExistence type="predicted"/>
<dbReference type="InterPro" id="IPR036186">
    <property type="entry name" value="Serpin_sf"/>
</dbReference>
<protein>
    <recommendedName>
        <fullName evidence="1">Serpin domain-containing protein</fullName>
    </recommendedName>
</protein>
<gene>
    <name evidence="2" type="ORF">HNR73_001405</name>
</gene>
<dbReference type="Pfam" id="PF00079">
    <property type="entry name" value="Serpin"/>
    <property type="match status" value="1"/>
</dbReference>
<name>A0A841FDM0_9ACTN</name>
<dbReference type="Gene3D" id="3.30.497.10">
    <property type="entry name" value="Antithrombin, subunit I, domain 2"/>
    <property type="match status" value="2"/>
</dbReference>
<dbReference type="EMBL" id="JACHGT010000003">
    <property type="protein sequence ID" value="MBB6033555.1"/>
    <property type="molecule type" value="Genomic_DNA"/>
</dbReference>
<dbReference type="RefSeq" id="WP_184786458.1">
    <property type="nucleotide sequence ID" value="NZ_BONT01000014.1"/>
</dbReference>
<feature type="domain" description="Serpin" evidence="1">
    <location>
        <begin position="22"/>
        <end position="176"/>
    </location>
</feature>
<dbReference type="Proteomes" id="UP000548476">
    <property type="component" value="Unassembled WGS sequence"/>
</dbReference>
<dbReference type="AlphaFoldDB" id="A0A841FDM0"/>
<dbReference type="GO" id="GO:0005615">
    <property type="term" value="C:extracellular space"/>
    <property type="evidence" value="ECO:0007669"/>
    <property type="project" value="InterPro"/>
</dbReference>
<dbReference type="SUPFAM" id="SSF56574">
    <property type="entry name" value="Serpins"/>
    <property type="match status" value="2"/>
</dbReference>
<dbReference type="InterPro" id="IPR000215">
    <property type="entry name" value="Serpin_fam"/>
</dbReference>
<dbReference type="PANTHER" id="PTHR11461:SF211">
    <property type="entry name" value="GH10112P-RELATED"/>
    <property type="match status" value="1"/>
</dbReference>
<dbReference type="InterPro" id="IPR023796">
    <property type="entry name" value="Serpin_dom"/>
</dbReference>
<evidence type="ECO:0000313" key="2">
    <source>
        <dbReference type="EMBL" id="MBB6033555.1"/>
    </source>
</evidence>
<organism evidence="2 3">
    <name type="scientific">Phytomonospora endophytica</name>
    <dbReference type="NCBI Taxonomy" id="714109"/>
    <lineage>
        <taxon>Bacteria</taxon>
        <taxon>Bacillati</taxon>
        <taxon>Actinomycetota</taxon>
        <taxon>Actinomycetes</taxon>
        <taxon>Micromonosporales</taxon>
        <taxon>Micromonosporaceae</taxon>
        <taxon>Phytomonospora</taxon>
    </lineage>
</organism>
<dbReference type="InterPro" id="IPR042178">
    <property type="entry name" value="Serpin_sf_1"/>
</dbReference>
<accession>A0A841FDM0</accession>
<sequence>MGAASTPPGHALTRVAGVREANDLTVRWLKAVESPSPVLSGAGAWPLLAALAAGAAGKARDELAEAVGIDPATALDAVRDYAAALSASAALRFSTGFWASPRITLDPAWTDRLPAAWAGALTGDLAADKRTLDAWAEERTMGLIGQMPIVLTPETTLVLATALALRTEWAHRFSDAPLMPRTGPWRTDRPWLGLTRSTSDLTTLRTADGVTILPVTGRDDIDVHLAIGEPGADPAEVLATAVHAADGRLATAATEEGPGITVGTEPSHEAAPAPLLRVTTVGFDVTAEHDLLGLAEVFGLRIATGPGDHFPGVSADRLTVSDAAQSAVAVFSAKGFEAAAVTVVGLRCTGAFSPPEGADRKVVSVDFTRPFGYVAVHRPTGLALVAGWVDEPKRFQA</sequence>
<keyword evidence="3" id="KW-1185">Reference proteome</keyword>
<dbReference type="PANTHER" id="PTHR11461">
    <property type="entry name" value="SERINE PROTEASE INHIBITOR, SERPIN"/>
    <property type="match status" value="1"/>
</dbReference>